<comment type="caution">
    <text evidence="1">The sequence shown here is derived from an EMBL/GenBank/DDBJ whole genome shotgun (WGS) entry which is preliminary data.</text>
</comment>
<dbReference type="OrthoDB" id="3578967at2"/>
<sequence length="183" mass="21782">MSMPLAQRAFPSCLEREAKALDQVMGRFRQARLSTDQFIQVSVGKDELFIPYRIYDQDYEGIFAHLTETQSILYSCLLTRHHDGYVRQRHLERVISIREAWVVPFVMQLTGEYVIQILETVEAHLPTLDPELYGRFVRDNQAYFQTTRARMISYWDCYYRRLYKHPSDYVGLRVLAKLLEFSR</sequence>
<proteinExistence type="predicted"/>
<reference evidence="1 2" key="1">
    <citation type="submission" date="2018-05" db="EMBL/GenBank/DDBJ databases">
        <title>Genome sequences of two Antarctic strains of Pseudomonas prosekii: insights into adaptation to extreme conditions.</title>
        <authorList>
            <person name="Snopkova K."/>
            <person name="Dufkova K."/>
            <person name="Cejkova D."/>
            <person name="Sedlacek I."/>
            <person name="Smajs D."/>
        </authorList>
    </citation>
    <scope>NUCLEOTIDE SEQUENCE [LARGE SCALE GENOMIC DNA]</scope>
    <source>
        <strain evidence="1 2">P2673</strain>
    </source>
</reference>
<name>A0A2U2D2G5_9PSED</name>
<gene>
    <name evidence="1" type="ORF">C9I49_23380</name>
</gene>
<organism evidence="1 2">
    <name type="scientific">Pseudomonas prosekii</name>
    <dbReference type="NCBI Taxonomy" id="1148509"/>
    <lineage>
        <taxon>Bacteria</taxon>
        <taxon>Pseudomonadati</taxon>
        <taxon>Pseudomonadota</taxon>
        <taxon>Gammaproteobacteria</taxon>
        <taxon>Pseudomonadales</taxon>
        <taxon>Pseudomonadaceae</taxon>
        <taxon>Pseudomonas</taxon>
    </lineage>
</organism>
<protein>
    <submittedName>
        <fullName evidence="1">Uncharacterized protein</fullName>
    </submittedName>
</protein>
<evidence type="ECO:0000313" key="2">
    <source>
        <dbReference type="Proteomes" id="UP000245056"/>
    </source>
</evidence>
<dbReference type="RefSeq" id="WP_109522070.1">
    <property type="nucleotide sequence ID" value="NZ_QFAW01000043.1"/>
</dbReference>
<dbReference type="Proteomes" id="UP000245056">
    <property type="component" value="Unassembled WGS sequence"/>
</dbReference>
<accession>A0A2U2D2G5</accession>
<dbReference type="AlphaFoldDB" id="A0A2U2D2G5"/>
<dbReference type="EMBL" id="QFAW01000043">
    <property type="protein sequence ID" value="PWE40581.1"/>
    <property type="molecule type" value="Genomic_DNA"/>
</dbReference>
<evidence type="ECO:0000313" key="1">
    <source>
        <dbReference type="EMBL" id="PWE40581.1"/>
    </source>
</evidence>